<gene>
    <name evidence="3" type="ORF">HK097_009555</name>
</gene>
<comment type="caution">
    <text evidence="3">The sequence shown here is derived from an EMBL/GenBank/DDBJ whole genome shotgun (WGS) entry which is preliminary data.</text>
</comment>
<feature type="compositionally biased region" description="Acidic residues" evidence="1">
    <location>
        <begin position="125"/>
        <end position="155"/>
    </location>
</feature>
<dbReference type="InterPro" id="IPR040025">
    <property type="entry name" value="Znf622/Rei1/Reh1"/>
</dbReference>
<dbReference type="PANTHER" id="PTHR13182:SF8">
    <property type="entry name" value="CYTOPLASMIC 60S SUBUNIT BIOGENESIS FACTOR ZNF622"/>
    <property type="match status" value="1"/>
</dbReference>
<reference evidence="3" key="1">
    <citation type="submission" date="2020-05" db="EMBL/GenBank/DDBJ databases">
        <title>Phylogenomic resolution of chytrid fungi.</title>
        <authorList>
            <person name="Stajich J.E."/>
            <person name="Amses K."/>
            <person name="Simmons R."/>
            <person name="Seto K."/>
            <person name="Myers J."/>
            <person name="Bonds A."/>
            <person name="Quandt C.A."/>
            <person name="Barry K."/>
            <person name="Liu P."/>
            <person name="Grigoriev I."/>
            <person name="Longcore J.E."/>
            <person name="James T.Y."/>
        </authorList>
    </citation>
    <scope>NUCLEOTIDE SEQUENCE</scope>
    <source>
        <strain evidence="3">JEL0318</strain>
    </source>
</reference>
<evidence type="ECO:0000313" key="3">
    <source>
        <dbReference type="EMBL" id="KAJ3049455.1"/>
    </source>
</evidence>
<evidence type="ECO:0000259" key="2">
    <source>
        <dbReference type="Pfam" id="PF12756"/>
    </source>
</evidence>
<dbReference type="Pfam" id="PF12756">
    <property type="entry name" value="zf-C2H2_2"/>
    <property type="match status" value="1"/>
</dbReference>
<dbReference type="PANTHER" id="PTHR13182">
    <property type="entry name" value="ZINC FINGER PROTEIN 622"/>
    <property type="match status" value="1"/>
</dbReference>
<dbReference type="EMBL" id="JADGJD010000642">
    <property type="protein sequence ID" value="KAJ3049455.1"/>
    <property type="molecule type" value="Genomic_DNA"/>
</dbReference>
<sequence>MTEKMESAPRLSETDCLFCSKQSPTFESAMEHMAKSHSFFIPDIEYLVDLKGLIKYLGEKVAVANVCLYCNGKGRAMHSLEAVRKHMLDKGHCKILYEGGAELEIADFYDFSSTYPDEAKSVSADGEDEEVVEDGEEGGDWEDVDEDGDDDDEELGDLSQAAGAIRITPDETQLILPSGARIGHRQYRRFWNQSLRTDNNHDSVLIHKIQSQYQMLGYEKTPYEVAKAHHQRRMMAKKGLERRKEFEARVGQKHNMLQHHFRSQIGFGV</sequence>
<dbReference type="Proteomes" id="UP001212841">
    <property type="component" value="Unassembled WGS sequence"/>
</dbReference>
<dbReference type="GO" id="GO:0042273">
    <property type="term" value="P:ribosomal large subunit biogenesis"/>
    <property type="evidence" value="ECO:0007669"/>
    <property type="project" value="TreeGrafter"/>
</dbReference>
<dbReference type="InterPro" id="IPR041661">
    <property type="entry name" value="ZN622/Rei1/Reh1_Znf-C2H2"/>
</dbReference>
<keyword evidence="4" id="KW-1185">Reference proteome</keyword>
<dbReference type="AlphaFoldDB" id="A0AAD5X3Q6"/>
<dbReference type="SUPFAM" id="SSF57667">
    <property type="entry name" value="beta-beta-alpha zinc fingers"/>
    <property type="match status" value="1"/>
</dbReference>
<accession>A0AAD5X3Q6</accession>
<protein>
    <recommendedName>
        <fullName evidence="2">ZN622/Rei1/Reh1 zinc finger C2H2-type domain-containing protein</fullName>
    </recommendedName>
</protein>
<feature type="domain" description="ZN622/Rei1/Reh1 zinc finger C2H2-type" evidence="2">
    <location>
        <begin position="15"/>
        <end position="115"/>
    </location>
</feature>
<proteinExistence type="predicted"/>
<dbReference type="InterPro" id="IPR036236">
    <property type="entry name" value="Znf_C2H2_sf"/>
</dbReference>
<evidence type="ECO:0000313" key="4">
    <source>
        <dbReference type="Proteomes" id="UP001212841"/>
    </source>
</evidence>
<feature type="region of interest" description="Disordered" evidence="1">
    <location>
        <begin position="119"/>
        <end position="155"/>
    </location>
</feature>
<dbReference type="GO" id="GO:0030687">
    <property type="term" value="C:preribosome, large subunit precursor"/>
    <property type="evidence" value="ECO:0007669"/>
    <property type="project" value="TreeGrafter"/>
</dbReference>
<name>A0AAD5X3Q6_9FUNG</name>
<organism evidence="3 4">
    <name type="scientific">Rhizophlyctis rosea</name>
    <dbReference type="NCBI Taxonomy" id="64517"/>
    <lineage>
        <taxon>Eukaryota</taxon>
        <taxon>Fungi</taxon>
        <taxon>Fungi incertae sedis</taxon>
        <taxon>Chytridiomycota</taxon>
        <taxon>Chytridiomycota incertae sedis</taxon>
        <taxon>Chytridiomycetes</taxon>
        <taxon>Rhizophlyctidales</taxon>
        <taxon>Rhizophlyctidaceae</taxon>
        <taxon>Rhizophlyctis</taxon>
    </lineage>
</organism>
<evidence type="ECO:0000256" key="1">
    <source>
        <dbReference type="SAM" id="MobiDB-lite"/>
    </source>
</evidence>